<keyword evidence="2" id="KW-0238">DNA-binding</keyword>
<dbReference type="Proteomes" id="UP000481153">
    <property type="component" value="Unassembled WGS sequence"/>
</dbReference>
<dbReference type="EMBL" id="VJMJ01000026">
    <property type="protein sequence ID" value="KAF0742603.1"/>
    <property type="molecule type" value="Genomic_DNA"/>
</dbReference>
<reference evidence="6 7" key="1">
    <citation type="submission" date="2019-07" db="EMBL/GenBank/DDBJ databases">
        <title>Genomics analysis of Aphanomyces spp. identifies a new class of oomycete effector associated with host adaptation.</title>
        <authorList>
            <person name="Gaulin E."/>
        </authorList>
    </citation>
    <scope>NUCLEOTIDE SEQUENCE [LARGE SCALE GENOMIC DNA]</scope>
    <source>
        <strain evidence="6 7">ATCC 201684</strain>
    </source>
</reference>
<dbReference type="GO" id="GO:0005634">
    <property type="term" value="C:nucleus"/>
    <property type="evidence" value="ECO:0007669"/>
    <property type="project" value="TreeGrafter"/>
</dbReference>
<dbReference type="Pfam" id="PF00249">
    <property type="entry name" value="Myb_DNA-binding"/>
    <property type="match status" value="2"/>
</dbReference>
<feature type="domain" description="SANT" evidence="4">
    <location>
        <begin position="66"/>
        <end position="117"/>
    </location>
</feature>
<evidence type="ECO:0000256" key="1">
    <source>
        <dbReference type="ARBA" id="ARBA00022737"/>
    </source>
</evidence>
<evidence type="ECO:0000313" key="6">
    <source>
        <dbReference type="EMBL" id="KAF0742603.1"/>
    </source>
</evidence>
<dbReference type="PROSITE" id="PS51293">
    <property type="entry name" value="SANT"/>
    <property type="match status" value="1"/>
</dbReference>
<feature type="domain" description="HTH myb-type" evidence="5">
    <location>
        <begin position="17"/>
        <end position="62"/>
    </location>
</feature>
<feature type="domain" description="HTH myb-type" evidence="5">
    <location>
        <begin position="63"/>
        <end position="117"/>
    </location>
</feature>
<accession>A0A6G0XQ76</accession>
<dbReference type="InterPro" id="IPR017930">
    <property type="entry name" value="Myb_dom"/>
</dbReference>
<dbReference type="VEuPathDB" id="FungiDB:AeMF1_002897"/>
<protein>
    <submittedName>
        <fullName evidence="6">Uncharacterized protein</fullName>
    </submittedName>
</protein>
<evidence type="ECO:0000259" key="3">
    <source>
        <dbReference type="PROSITE" id="PS50090"/>
    </source>
</evidence>
<dbReference type="InterPro" id="IPR017884">
    <property type="entry name" value="SANT_dom"/>
</dbReference>
<sequence>MPSSDDKESTTERKCVQKWTPEEDALMLELVQTHGTRRWSLIGSMLQGRNGKQCRERWHNQLDPNIRKDPWTPEEEMLLKVAHNKYGNKWAEIAKLLPGRTDNAIKNHWNSYKRRGHRAMQRKSRAMAFVRDETDDSLHAKSMPTLAMLNRQLDASKPTLPDIKQFAIHDPSSRLADTAYNTYARPSVHRTTLQYHMTLPLPHIHSLSAVQATSNKENTEHDPQLTVLADAASVQTIVL</sequence>
<dbReference type="PANTHER" id="PTHR45614:SF232">
    <property type="entry name" value="TRANSCRIPTION FACTOR MYB3R-2"/>
    <property type="match status" value="1"/>
</dbReference>
<dbReference type="Gene3D" id="1.10.10.60">
    <property type="entry name" value="Homeodomain-like"/>
    <property type="match status" value="2"/>
</dbReference>
<gene>
    <name evidence="6" type="ORF">Ae201684_002503</name>
</gene>
<organism evidence="6 7">
    <name type="scientific">Aphanomyces euteiches</name>
    <dbReference type="NCBI Taxonomy" id="100861"/>
    <lineage>
        <taxon>Eukaryota</taxon>
        <taxon>Sar</taxon>
        <taxon>Stramenopiles</taxon>
        <taxon>Oomycota</taxon>
        <taxon>Saprolegniomycetes</taxon>
        <taxon>Saprolegniales</taxon>
        <taxon>Verrucalvaceae</taxon>
        <taxon>Aphanomyces</taxon>
    </lineage>
</organism>
<comment type="caution">
    <text evidence="6">The sequence shown here is derived from an EMBL/GenBank/DDBJ whole genome shotgun (WGS) entry which is preliminary data.</text>
</comment>
<dbReference type="InterPro" id="IPR001005">
    <property type="entry name" value="SANT/Myb"/>
</dbReference>
<dbReference type="GO" id="GO:0000978">
    <property type="term" value="F:RNA polymerase II cis-regulatory region sequence-specific DNA binding"/>
    <property type="evidence" value="ECO:0007669"/>
    <property type="project" value="TreeGrafter"/>
</dbReference>
<name>A0A6G0XQ76_9STRA</name>
<proteinExistence type="predicted"/>
<keyword evidence="1" id="KW-0677">Repeat</keyword>
<dbReference type="PROSITE" id="PS51294">
    <property type="entry name" value="HTH_MYB"/>
    <property type="match status" value="2"/>
</dbReference>
<dbReference type="GO" id="GO:0000981">
    <property type="term" value="F:DNA-binding transcription factor activity, RNA polymerase II-specific"/>
    <property type="evidence" value="ECO:0007669"/>
    <property type="project" value="TreeGrafter"/>
</dbReference>
<dbReference type="InterPro" id="IPR009057">
    <property type="entry name" value="Homeodomain-like_sf"/>
</dbReference>
<evidence type="ECO:0000256" key="2">
    <source>
        <dbReference type="ARBA" id="ARBA00023125"/>
    </source>
</evidence>
<dbReference type="SUPFAM" id="SSF46689">
    <property type="entry name" value="Homeodomain-like"/>
    <property type="match status" value="1"/>
</dbReference>
<dbReference type="AlphaFoldDB" id="A0A6G0XQ76"/>
<dbReference type="CDD" id="cd00167">
    <property type="entry name" value="SANT"/>
    <property type="match status" value="2"/>
</dbReference>
<evidence type="ECO:0000259" key="4">
    <source>
        <dbReference type="PROSITE" id="PS51293"/>
    </source>
</evidence>
<evidence type="ECO:0000259" key="5">
    <source>
        <dbReference type="PROSITE" id="PS51294"/>
    </source>
</evidence>
<dbReference type="SMART" id="SM00717">
    <property type="entry name" value="SANT"/>
    <property type="match status" value="2"/>
</dbReference>
<feature type="domain" description="Myb-like" evidence="3">
    <location>
        <begin position="63"/>
        <end position="113"/>
    </location>
</feature>
<dbReference type="PANTHER" id="PTHR45614">
    <property type="entry name" value="MYB PROTEIN-RELATED"/>
    <property type="match status" value="1"/>
</dbReference>
<keyword evidence="7" id="KW-1185">Reference proteome</keyword>
<dbReference type="InterPro" id="IPR050560">
    <property type="entry name" value="MYB_TF"/>
</dbReference>
<dbReference type="FunFam" id="1.10.10.60:FF:000010">
    <property type="entry name" value="Transcriptional activator Myb isoform A"/>
    <property type="match status" value="1"/>
</dbReference>
<evidence type="ECO:0000313" key="7">
    <source>
        <dbReference type="Proteomes" id="UP000481153"/>
    </source>
</evidence>
<feature type="domain" description="Myb-like" evidence="3">
    <location>
        <begin position="18"/>
        <end position="62"/>
    </location>
</feature>
<dbReference type="PROSITE" id="PS50090">
    <property type="entry name" value="MYB_LIKE"/>
    <property type="match status" value="2"/>
</dbReference>